<dbReference type="RefSeq" id="WP_097321286.1">
    <property type="nucleotide sequence ID" value="NZ_OBDY01000007.1"/>
</dbReference>
<evidence type="ECO:0000313" key="1">
    <source>
        <dbReference type="EMBL" id="SNY44612.1"/>
    </source>
</evidence>
<dbReference type="AlphaFoldDB" id="A0A285I9G0"/>
<dbReference type="EMBL" id="OBDY01000007">
    <property type="protein sequence ID" value="SNY44612.1"/>
    <property type="molecule type" value="Genomic_DNA"/>
</dbReference>
<dbReference type="OrthoDB" id="148799at2"/>
<accession>A0A285I9G0</accession>
<name>A0A285I9G0_9ACTN</name>
<reference evidence="1 2" key="1">
    <citation type="submission" date="2017-09" db="EMBL/GenBank/DDBJ databases">
        <authorList>
            <person name="Ehlers B."/>
            <person name="Leendertz F.H."/>
        </authorList>
    </citation>
    <scope>NUCLEOTIDE SEQUENCE [LARGE SCALE GENOMIC DNA]</scope>
    <source>
        <strain evidence="1 2">CGMCC 4.6857</strain>
    </source>
</reference>
<evidence type="ECO:0008006" key="3">
    <source>
        <dbReference type="Google" id="ProtNLM"/>
    </source>
</evidence>
<proteinExistence type="predicted"/>
<organism evidence="1 2">
    <name type="scientific">Paractinoplanes atraurantiacus</name>
    <dbReference type="NCBI Taxonomy" id="1036182"/>
    <lineage>
        <taxon>Bacteria</taxon>
        <taxon>Bacillati</taxon>
        <taxon>Actinomycetota</taxon>
        <taxon>Actinomycetes</taxon>
        <taxon>Micromonosporales</taxon>
        <taxon>Micromonosporaceae</taxon>
        <taxon>Paractinoplanes</taxon>
    </lineage>
</organism>
<gene>
    <name evidence="1" type="ORF">SAMN05421748_10794</name>
</gene>
<keyword evidence="2" id="KW-1185">Reference proteome</keyword>
<evidence type="ECO:0000313" key="2">
    <source>
        <dbReference type="Proteomes" id="UP000219612"/>
    </source>
</evidence>
<dbReference type="Proteomes" id="UP000219612">
    <property type="component" value="Unassembled WGS sequence"/>
</dbReference>
<sequence length="229" mass="25478">MTDRETVAEITRFLQEHYIHEAWADQYGVDVGPDPDSLHVRRPGDLLALAKPGEKVATMCQGYSEMLASLLRERGIEAQARCGFATYFQKGWYEDHWIVEYGDGKWADAQIDDLQRGVLGIDFDTLDLPPGAFVTGPEAWQLVRAGKADPDTFGHDEEFKGDWFVAGDVLKDLVARQGVATLPWDAWDPMPGPGEEIDVDLFDGLAAGTRVASVPAKVLNKRRGRFEDL</sequence>
<protein>
    <recommendedName>
        <fullName evidence="3">Transglutaminase-like superfamily protein</fullName>
    </recommendedName>
</protein>